<dbReference type="Pfam" id="PF14594">
    <property type="entry name" value="Sipho_Gp37"/>
    <property type="match status" value="1"/>
</dbReference>
<dbReference type="InterPro" id="IPR029432">
    <property type="entry name" value="Gp28/Gp37-like_dom"/>
</dbReference>
<dbReference type="EMBL" id="WBOS01000002">
    <property type="protein sequence ID" value="KAB2337660.1"/>
    <property type="molecule type" value="Genomic_DNA"/>
</dbReference>
<proteinExistence type="predicted"/>
<dbReference type="Proteomes" id="UP000481030">
    <property type="component" value="Unassembled WGS sequence"/>
</dbReference>
<keyword evidence="3" id="KW-1185">Reference proteome</keyword>
<protein>
    <recommendedName>
        <fullName evidence="1">Gp28/Gp37-like domain-containing protein</fullName>
    </recommendedName>
</protein>
<evidence type="ECO:0000313" key="3">
    <source>
        <dbReference type="Proteomes" id="UP000481030"/>
    </source>
</evidence>
<accession>A0A6L3VDT3</accession>
<feature type="domain" description="Gp28/Gp37-like" evidence="1">
    <location>
        <begin position="3"/>
        <end position="356"/>
    </location>
</feature>
<reference evidence="2 3" key="1">
    <citation type="journal article" date="2016" name="Antonie Van Leeuwenhoek">
        <title>Bacillus depressus sp. nov., isolated from soil of a sunflower field.</title>
        <authorList>
            <person name="Wei X."/>
            <person name="Xin D."/>
            <person name="Xin Y."/>
            <person name="Zhang H."/>
            <person name="Wang T."/>
            <person name="Zhang J."/>
        </authorList>
    </citation>
    <scope>NUCLEOTIDE SEQUENCE [LARGE SCALE GENOMIC DNA]</scope>
    <source>
        <strain evidence="2 3">BZ1</strain>
    </source>
</reference>
<dbReference type="OrthoDB" id="9255846at2"/>
<sequence length="370" mass="42240">MDIYVFDKSFNLLGIIDSFESLIWDREFYKTGSFKLHVTLPDLDKFAAEIISLLQKGNIIMKDDSPEEAAYIEDIVLDDEDSETIEVSGFFIDNFISERIVWGQQSYTGNIEEVIKLFVKMNAITPIDLNRIIPNLMLSLNRGISKPANEVNSYGNLADLTEELALKYEVGWRVLFDLENKKFLFDVYEGKDLSVNQTVNPQAIFSLEYENILKQSFKDSYAGFKNVALIAGQGEGAERKLAVINNNVTGFERRELFVDARDISLEKEDDTPIPENEYEAMLVSRGESKLAELQPIQTFESGISVLSNLIYKQDFDLGDKVTIQNNRWGITLNTRITSVKEIYEKNNKDIQVNFGSNIPTLIDRIAQKMR</sequence>
<evidence type="ECO:0000313" key="2">
    <source>
        <dbReference type="EMBL" id="KAB2337660.1"/>
    </source>
</evidence>
<name>A0A6L3VDT3_9BACI</name>
<organism evidence="2 3">
    <name type="scientific">Cytobacillus depressus</name>
    <dbReference type="NCBI Taxonomy" id="1602942"/>
    <lineage>
        <taxon>Bacteria</taxon>
        <taxon>Bacillati</taxon>
        <taxon>Bacillota</taxon>
        <taxon>Bacilli</taxon>
        <taxon>Bacillales</taxon>
        <taxon>Bacillaceae</taxon>
        <taxon>Cytobacillus</taxon>
    </lineage>
</organism>
<dbReference type="AlphaFoldDB" id="A0A6L3VDT3"/>
<gene>
    <name evidence="2" type="ORF">F7731_08690</name>
</gene>
<comment type="caution">
    <text evidence="2">The sequence shown here is derived from an EMBL/GenBank/DDBJ whole genome shotgun (WGS) entry which is preliminary data.</text>
</comment>
<evidence type="ECO:0000259" key="1">
    <source>
        <dbReference type="Pfam" id="PF14594"/>
    </source>
</evidence>
<dbReference type="RefSeq" id="WP_151534363.1">
    <property type="nucleotide sequence ID" value="NZ_WBOS01000002.1"/>
</dbReference>